<proteinExistence type="predicted"/>
<accession>A0A562NSF1</accession>
<feature type="coiled-coil region" evidence="1">
    <location>
        <begin position="90"/>
        <end position="124"/>
    </location>
</feature>
<evidence type="ECO:0000256" key="1">
    <source>
        <dbReference type="SAM" id="Coils"/>
    </source>
</evidence>
<dbReference type="AlphaFoldDB" id="A0A562NSF1"/>
<sequence>MNRRKLNQADKLLRLAHLREELATRAVSAARGVVAQRIEEHRDSIRLADELSREQAERRDALRNPMIGSAQLRGALEAVLNTFQGDRQREADAQAAIAAAAQRVTEAEAQLDEARKALARAGRLCEKRRRMREPLAEALAYAIDRRDELEAEERRSLVLFGGRG</sequence>
<dbReference type="Proteomes" id="UP000316225">
    <property type="component" value="Unassembled WGS sequence"/>
</dbReference>
<evidence type="ECO:0000313" key="3">
    <source>
        <dbReference type="Proteomes" id="UP000316225"/>
    </source>
</evidence>
<dbReference type="Gene3D" id="1.10.287.1700">
    <property type="match status" value="1"/>
</dbReference>
<organism evidence="2 3">
    <name type="scientific">Paracoccus sulfuroxidans</name>
    <dbReference type="NCBI Taxonomy" id="384678"/>
    <lineage>
        <taxon>Bacteria</taxon>
        <taxon>Pseudomonadati</taxon>
        <taxon>Pseudomonadota</taxon>
        <taxon>Alphaproteobacteria</taxon>
        <taxon>Rhodobacterales</taxon>
        <taxon>Paracoccaceae</taxon>
        <taxon>Paracoccus</taxon>
    </lineage>
</organism>
<dbReference type="OrthoDB" id="7779253at2"/>
<comment type="caution">
    <text evidence="2">The sequence shown here is derived from an EMBL/GenBank/DDBJ whole genome shotgun (WGS) entry which is preliminary data.</text>
</comment>
<name>A0A562NSF1_9RHOB</name>
<protein>
    <submittedName>
        <fullName evidence="2">Type III secretion system (T3SS) protein YscO</fullName>
    </submittedName>
</protein>
<evidence type="ECO:0000313" key="2">
    <source>
        <dbReference type="EMBL" id="TWI35138.1"/>
    </source>
</evidence>
<dbReference type="RefSeq" id="WP_145397382.1">
    <property type="nucleotide sequence ID" value="NZ_VLKU01000004.1"/>
</dbReference>
<dbReference type="InterPro" id="IPR053716">
    <property type="entry name" value="Flag_assembly_chemotaxis_eff"/>
</dbReference>
<keyword evidence="1" id="KW-0175">Coiled coil</keyword>
<keyword evidence="3" id="KW-1185">Reference proteome</keyword>
<dbReference type="EMBL" id="VLKU01000004">
    <property type="protein sequence ID" value="TWI35138.1"/>
    <property type="molecule type" value="Genomic_DNA"/>
</dbReference>
<reference evidence="2 3" key="1">
    <citation type="journal article" date="2015" name="Stand. Genomic Sci.">
        <title>Genomic Encyclopedia of Bacterial and Archaeal Type Strains, Phase III: the genomes of soil and plant-associated and newly described type strains.</title>
        <authorList>
            <person name="Whitman W.B."/>
            <person name="Woyke T."/>
            <person name="Klenk H.P."/>
            <person name="Zhou Y."/>
            <person name="Lilburn T.G."/>
            <person name="Beck B.J."/>
            <person name="De Vos P."/>
            <person name="Vandamme P."/>
            <person name="Eisen J.A."/>
            <person name="Garrity G."/>
            <person name="Hugenholtz P."/>
            <person name="Kyrpides N.C."/>
        </authorList>
    </citation>
    <scope>NUCLEOTIDE SEQUENCE [LARGE SCALE GENOMIC DNA]</scope>
    <source>
        <strain evidence="2 3">CGMCC 1.5364</strain>
    </source>
</reference>
<gene>
    <name evidence="2" type="ORF">IQ24_01647</name>
</gene>